<gene>
    <name evidence="7" type="ORF">FHP91_02295</name>
</gene>
<name>A0A557R035_9RHOO</name>
<evidence type="ECO:0000256" key="1">
    <source>
        <dbReference type="ARBA" id="ARBA00022475"/>
    </source>
</evidence>
<dbReference type="GO" id="GO:0008758">
    <property type="term" value="F:UDP-2,3-diacylglucosamine hydrolase activity"/>
    <property type="evidence" value="ECO:0007669"/>
    <property type="project" value="TreeGrafter"/>
</dbReference>
<comment type="caution">
    <text evidence="7">The sequence shown here is derived from an EMBL/GenBank/DDBJ whole genome shotgun (WGS) entry which is preliminary data.</text>
</comment>
<dbReference type="Proteomes" id="UP000319502">
    <property type="component" value="Unassembled WGS sequence"/>
</dbReference>
<dbReference type="AlphaFoldDB" id="A0A557R035"/>
<dbReference type="InterPro" id="IPR043461">
    <property type="entry name" value="LpxH-like"/>
</dbReference>
<dbReference type="GO" id="GO:0009245">
    <property type="term" value="P:lipid A biosynthetic process"/>
    <property type="evidence" value="ECO:0007669"/>
    <property type="project" value="TreeGrafter"/>
</dbReference>
<proteinExistence type="predicted"/>
<keyword evidence="1" id="KW-1003">Cell membrane</keyword>
<evidence type="ECO:0000313" key="7">
    <source>
        <dbReference type="EMBL" id="TVO58520.1"/>
    </source>
</evidence>
<dbReference type="InterPro" id="IPR029052">
    <property type="entry name" value="Metallo-depent_PP-like"/>
</dbReference>
<dbReference type="PANTHER" id="PTHR34990:SF2">
    <property type="entry name" value="BLL8164 PROTEIN"/>
    <property type="match status" value="1"/>
</dbReference>
<dbReference type="SUPFAM" id="SSF56300">
    <property type="entry name" value="Metallo-dependent phosphatases"/>
    <property type="match status" value="1"/>
</dbReference>
<dbReference type="Pfam" id="PF00149">
    <property type="entry name" value="Metallophos"/>
    <property type="match status" value="1"/>
</dbReference>
<reference evidence="7 8" key="1">
    <citation type="submission" date="2019-07" db="EMBL/GenBank/DDBJ databases">
        <title>The pathways for chlorine oxyanion respiration interact through the shared metabolite chlorate.</title>
        <authorList>
            <person name="Barnum T.P."/>
            <person name="Cheng Y."/>
            <person name="Hill K.A."/>
            <person name="Lucas L.N."/>
            <person name="Carlson H.K."/>
            <person name="Coates J.D."/>
        </authorList>
    </citation>
    <scope>NUCLEOTIDE SEQUENCE [LARGE SCALE GENOMIC DNA]</scope>
    <source>
        <strain evidence="7 8">SFB-3</strain>
    </source>
</reference>
<dbReference type="GO" id="GO:0016020">
    <property type="term" value="C:membrane"/>
    <property type="evidence" value="ECO:0007669"/>
    <property type="project" value="GOC"/>
</dbReference>
<keyword evidence="4" id="KW-0472">Membrane</keyword>
<evidence type="ECO:0000256" key="4">
    <source>
        <dbReference type="ARBA" id="ARBA00023136"/>
    </source>
</evidence>
<keyword evidence="5" id="KW-0464">Manganese</keyword>
<dbReference type="RefSeq" id="WP_144308060.1">
    <property type="nucleotide sequence ID" value="NZ_VMNK01000003.1"/>
</dbReference>
<evidence type="ECO:0000259" key="6">
    <source>
        <dbReference type="Pfam" id="PF00149"/>
    </source>
</evidence>
<feature type="domain" description="Calcineurin-like phosphoesterase" evidence="6">
    <location>
        <begin position="5"/>
        <end position="205"/>
    </location>
</feature>
<protein>
    <submittedName>
        <fullName evidence="7">UDP-2,3-diacylglucosamine diphosphatase</fullName>
    </submittedName>
</protein>
<evidence type="ECO:0000256" key="2">
    <source>
        <dbReference type="ARBA" id="ARBA00022519"/>
    </source>
</evidence>
<sequence>MRWKTVFLSDIHLGTRACQADRLLDFLRHHPCERLYLVGDIIDFWAMSRSIHWTAEQNTVVQKLLRMARHGTQVVFIPGNHDEALRDYCGTAFGGVELREEAIHTTADGRRLLIIHGDAFDQVTRHHRWVAVLGDMAYNTLVRINIWLSRARRLLGISGYWSLAGYAKQKVKKAIDFVFDFEDSVIHHVRDRGLDGVVCGHIHWPTIKDFDGTMYANCGDWVDSCSALVEDDSGALRVVRWDASMARPAPELQPHKEDAECVS</sequence>
<evidence type="ECO:0000256" key="3">
    <source>
        <dbReference type="ARBA" id="ARBA00022723"/>
    </source>
</evidence>
<organism evidence="7 8">
    <name type="scientific">Denitromonas halophila</name>
    <dbReference type="NCBI Taxonomy" id="1629404"/>
    <lineage>
        <taxon>Bacteria</taxon>
        <taxon>Pseudomonadati</taxon>
        <taxon>Pseudomonadota</taxon>
        <taxon>Betaproteobacteria</taxon>
        <taxon>Rhodocyclales</taxon>
        <taxon>Zoogloeaceae</taxon>
        <taxon>Denitromonas</taxon>
    </lineage>
</organism>
<dbReference type="PANTHER" id="PTHR34990">
    <property type="entry name" value="UDP-2,3-DIACYLGLUCOSAMINE HYDROLASE-RELATED"/>
    <property type="match status" value="1"/>
</dbReference>
<dbReference type="OrthoDB" id="9802481at2"/>
<dbReference type="GO" id="GO:0046872">
    <property type="term" value="F:metal ion binding"/>
    <property type="evidence" value="ECO:0007669"/>
    <property type="project" value="UniProtKB-KW"/>
</dbReference>
<accession>A0A557R035</accession>
<keyword evidence="2" id="KW-0997">Cell inner membrane</keyword>
<evidence type="ECO:0000256" key="5">
    <source>
        <dbReference type="ARBA" id="ARBA00023211"/>
    </source>
</evidence>
<dbReference type="Gene3D" id="3.60.21.10">
    <property type="match status" value="1"/>
</dbReference>
<keyword evidence="8" id="KW-1185">Reference proteome</keyword>
<keyword evidence="3" id="KW-0479">Metal-binding</keyword>
<dbReference type="CDD" id="cd07398">
    <property type="entry name" value="MPP_YbbF-LpxH"/>
    <property type="match status" value="1"/>
</dbReference>
<dbReference type="EMBL" id="VMNK01000003">
    <property type="protein sequence ID" value="TVO58520.1"/>
    <property type="molecule type" value="Genomic_DNA"/>
</dbReference>
<evidence type="ECO:0000313" key="8">
    <source>
        <dbReference type="Proteomes" id="UP000319502"/>
    </source>
</evidence>
<dbReference type="InterPro" id="IPR004843">
    <property type="entry name" value="Calcineurin-like_PHP"/>
</dbReference>